<evidence type="ECO:0000256" key="1">
    <source>
        <dbReference type="ARBA" id="ARBA00010688"/>
    </source>
</evidence>
<dbReference type="eggNOG" id="COG0524">
    <property type="taxonomic scope" value="Bacteria"/>
</dbReference>
<evidence type="ECO:0000256" key="2">
    <source>
        <dbReference type="ARBA" id="ARBA00022679"/>
    </source>
</evidence>
<keyword evidence="3 5" id="KW-0418">Kinase</keyword>
<name>W7YR93_9BACT</name>
<dbReference type="CDD" id="cd01166">
    <property type="entry name" value="KdgK"/>
    <property type="match status" value="1"/>
</dbReference>
<comment type="similarity">
    <text evidence="1">Belongs to the carbohydrate kinase PfkB family.</text>
</comment>
<dbReference type="STRING" id="869213.GCA_000517085_02424"/>
<accession>W7YR93</accession>
<dbReference type="Gene3D" id="3.40.1190.20">
    <property type="match status" value="1"/>
</dbReference>
<keyword evidence="6" id="KW-1185">Reference proteome</keyword>
<organism evidence="5 6">
    <name type="scientific">Saccharicrinis fermentans DSM 9555 = JCM 21142</name>
    <dbReference type="NCBI Taxonomy" id="869213"/>
    <lineage>
        <taxon>Bacteria</taxon>
        <taxon>Pseudomonadati</taxon>
        <taxon>Bacteroidota</taxon>
        <taxon>Bacteroidia</taxon>
        <taxon>Marinilabiliales</taxon>
        <taxon>Marinilabiliaceae</taxon>
        <taxon>Saccharicrinis</taxon>
    </lineage>
</organism>
<dbReference type="PANTHER" id="PTHR43320">
    <property type="entry name" value="SUGAR KINASE"/>
    <property type="match status" value="1"/>
</dbReference>
<dbReference type="SUPFAM" id="SSF53613">
    <property type="entry name" value="Ribokinase-like"/>
    <property type="match status" value="1"/>
</dbReference>
<comment type="caution">
    <text evidence="5">The sequence shown here is derived from an EMBL/GenBank/DDBJ whole genome shotgun (WGS) entry which is preliminary data.</text>
</comment>
<protein>
    <submittedName>
        <fullName evidence="5">5-dehydro-2-deoxygluconokinase</fullName>
    </submittedName>
</protein>
<evidence type="ECO:0000259" key="4">
    <source>
        <dbReference type="Pfam" id="PF00294"/>
    </source>
</evidence>
<sequence>MGKVVVFGEVMMRLSTEEHLRFCQADKLQVTYGGGEANVAISLSNFNIKTAIVSRFPNNDMGDACIKSLRKFGVDTSHVLLGGQRLGIYFLETGADQRGSKVVYDRDNSSFATMTPGMVDWDRVLEGATWFHWSGLSAAIGENPTKVLAEGVQEAHKRGITISCDVNLRSNLWNYGKQPNQVMPPLVAMCDVIFGNEYDAEHAMEIDVGRDNRGKFSNESFINTSGMVMRKYPRVKSIVTTRRGSINASHNTLRALMFDGTMLHETSTYSITHIVDRVGGGDAFTAGVIFGMLQWPANYEKIINFGIAASSLKHTIMGDANLVSLQEVEDFMK</sequence>
<dbReference type="RefSeq" id="WP_027472029.1">
    <property type="nucleotide sequence ID" value="NZ_BAMD01000062.1"/>
</dbReference>
<dbReference type="InterPro" id="IPR011611">
    <property type="entry name" value="PfkB_dom"/>
</dbReference>
<dbReference type="GO" id="GO:0016301">
    <property type="term" value="F:kinase activity"/>
    <property type="evidence" value="ECO:0007669"/>
    <property type="project" value="UniProtKB-KW"/>
</dbReference>
<reference evidence="5 6" key="1">
    <citation type="journal article" date="2014" name="Genome Announc.">
        <title>Draft Genome Sequence of Cytophaga fermentans JCM 21142T, a Facultative Anaerobe Isolated from Marine Mud.</title>
        <authorList>
            <person name="Starns D."/>
            <person name="Oshima K."/>
            <person name="Suda W."/>
            <person name="Iino T."/>
            <person name="Yuki M."/>
            <person name="Inoue J."/>
            <person name="Kitamura K."/>
            <person name="Iida T."/>
            <person name="Darby A."/>
            <person name="Hattori M."/>
            <person name="Ohkuma M."/>
        </authorList>
    </citation>
    <scope>NUCLEOTIDE SEQUENCE [LARGE SCALE GENOMIC DNA]</scope>
    <source>
        <strain evidence="5 6">JCM 21142</strain>
    </source>
</reference>
<dbReference type="EMBL" id="BAMD01000062">
    <property type="protein sequence ID" value="GAF04969.1"/>
    <property type="molecule type" value="Genomic_DNA"/>
</dbReference>
<dbReference type="InterPro" id="IPR029056">
    <property type="entry name" value="Ribokinase-like"/>
</dbReference>
<evidence type="ECO:0000256" key="3">
    <source>
        <dbReference type="ARBA" id="ARBA00022777"/>
    </source>
</evidence>
<proteinExistence type="inferred from homology"/>
<evidence type="ECO:0000313" key="6">
    <source>
        <dbReference type="Proteomes" id="UP000019402"/>
    </source>
</evidence>
<dbReference type="Proteomes" id="UP000019402">
    <property type="component" value="Unassembled WGS sequence"/>
</dbReference>
<gene>
    <name evidence="5" type="ORF">JCM21142_93692</name>
</gene>
<dbReference type="AlphaFoldDB" id="W7YR93"/>
<dbReference type="InterPro" id="IPR052700">
    <property type="entry name" value="Carb_kinase_PfkB-like"/>
</dbReference>
<evidence type="ECO:0000313" key="5">
    <source>
        <dbReference type="EMBL" id="GAF04969.1"/>
    </source>
</evidence>
<keyword evidence="2" id="KW-0808">Transferase</keyword>
<dbReference type="PANTHER" id="PTHR43320:SF2">
    <property type="entry name" value="2-DEHYDRO-3-DEOXYGLUCONOKINASE_2-DEHYDRO-3-DEOXYGALACTONOKINASE"/>
    <property type="match status" value="1"/>
</dbReference>
<feature type="domain" description="Carbohydrate kinase PfkB" evidence="4">
    <location>
        <begin position="1"/>
        <end position="318"/>
    </location>
</feature>
<dbReference type="Pfam" id="PF00294">
    <property type="entry name" value="PfkB"/>
    <property type="match status" value="1"/>
</dbReference>